<feature type="binding site" evidence="15">
    <location>
        <position position="93"/>
    </location>
    <ligand>
        <name>Zn(2+)</name>
        <dbReference type="ChEBI" id="CHEBI:29105"/>
        <note>catalytic</note>
    </ligand>
</feature>
<keyword evidence="8 12" id="KW-0862">Zinc</keyword>
<name>A0A974PLJ8_9HYPH</name>
<dbReference type="SUPFAM" id="SSF53927">
    <property type="entry name" value="Cytidine deaminase-like"/>
    <property type="match status" value="1"/>
</dbReference>
<keyword evidence="18" id="KW-1185">Reference proteome</keyword>
<dbReference type="GO" id="GO:0009231">
    <property type="term" value="P:riboflavin biosynthetic process"/>
    <property type="evidence" value="ECO:0007669"/>
    <property type="project" value="UniProtKB-KW"/>
</dbReference>
<evidence type="ECO:0000256" key="15">
    <source>
        <dbReference type="PIRSR" id="PIRSR006769-3"/>
    </source>
</evidence>
<dbReference type="NCBIfam" id="TIGR00326">
    <property type="entry name" value="eubact_ribD"/>
    <property type="match status" value="1"/>
</dbReference>
<dbReference type="Pfam" id="PF01872">
    <property type="entry name" value="RibD_C"/>
    <property type="match status" value="1"/>
</dbReference>
<evidence type="ECO:0000256" key="8">
    <source>
        <dbReference type="ARBA" id="ARBA00022833"/>
    </source>
</evidence>
<evidence type="ECO:0000313" key="17">
    <source>
        <dbReference type="EMBL" id="QRG05416.1"/>
    </source>
</evidence>
<dbReference type="PIRSF" id="PIRSF006769">
    <property type="entry name" value="RibD"/>
    <property type="match status" value="1"/>
</dbReference>
<dbReference type="EMBL" id="CP063362">
    <property type="protein sequence ID" value="QRG05416.1"/>
    <property type="molecule type" value="Genomic_DNA"/>
</dbReference>
<dbReference type="RefSeq" id="WP_203192282.1">
    <property type="nucleotide sequence ID" value="NZ_CP063362.1"/>
</dbReference>
<keyword evidence="12 17" id="KW-0378">Hydrolase</keyword>
<comment type="catalytic activity">
    <reaction evidence="12">
        <text>2,5-diamino-6-hydroxy-4-(5-phosphoribosylamino)-pyrimidine + H2O + H(+) = 5-amino-6-(5-phospho-D-ribosylamino)uracil + NH4(+)</text>
        <dbReference type="Rhea" id="RHEA:21868"/>
        <dbReference type="ChEBI" id="CHEBI:15377"/>
        <dbReference type="ChEBI" id="CHEBI:15378"/>
        <dbReference type="ChEBI" id="CHEBI:28938"/>
        <dbReference type="ChEBI" id="CHEBI:58453"/>
        <dbReference type="ChEBI" id="CHEBI:58614"/>
        <dbReference type="EC" id="3.5.4.26"/>
    </reaction>
</comment>
<feature type="binding site" evidence="14">
    <location>
        <position position="222"/>
    </location>
    <ligand>
        <name>substrate</name>
    </ligand>
</feature>
<dbReference type="InterPro" id="IPR002125">
    <property type="entry name" value="CMP_dCMP_dom"/>
</dbReference>
<evidence type="ECO:0000256" key="9">
    <source>
        <dbReference type="ARBA" id="ARBA00022857"/>
    </source>
</evidence>
<feature type="binding site" evidence="14">
    <location>
        <position position="214"/>
    </location>
    <ligand>
        <name>NADP(+)</name>
        <dbReference type="ChEBI" id="CHEBI:58349"/>
    </ligand>
</feature>
<evidence type="ECO:0000256" key="14">
    <source>
        <dbReference type="PIRSR" id="PIRSR006769-2"/>
    </source>
</evidence>
<dbReference type="EC" id="3.5.4.26" evidence="12"/>
<dbReference type="KEGG" id="xdi:EZH22_20340"/>
<evidence type="ECO:0000256" key="5">
    <source>
        <dbReference type="ARBA" id="ARBA00007417"/>
    </source>
</evidence>
<sequence>MSRHPLSAQPVASPEEDEFFMAEALKVGQRGLGRTWPNPSVGAVVVQHVDGRPRVVGAAATAATGRPHAEPVALAEAGAAARGATLYVTLEPCSHHGRTPPCADAVITAGIRRVVAAIEDPDHRVKGRGVARLRGAGIWVTVGVGAEQALADHAGHIRRVTEGRPHVLLKMAVSADGKAAHPGPKPAVITGREARDRAHLMRAHADAILVGLGTVLADDPMLTCRLEGYEDRSPVRLVLDSGLDIPLTSALVRSACDVPLWVIAAEDAPADRAAILTEKGVEVLRVPRGGVEGRLHLPAVLKLLGLLGVTRVMVEGGPSVAAAFLEAGLADEVAVFHSPILLGPDAYGVLAGRPIARLFAPVGFAEVERTELGADHLVRLWRR</sequence>
<evidence type="ECO:0000259" key="16">
    <source>
        <dbReference type="PROSITE" id="PS51747"/>
    </source>
</evidence>
<evidence type="ECO:0000313" key="18">
    <source>
        <dbReference type="Proteomes" id="UP000596427"/>
    </source>
</evidence>
<keyword evidence="6 12" id="KW-0686">Riboflavin biosynthesis</keyword>
<evidence type="ECO:0000256" key="11">
    <source>
        <dbReference type="ARBA" id="ARBA00023268"/>
    </source>
</evidence>
<evidence type="ECO:0000256" key="10">
    <source>
        <dbReference type="ARBA" id="ARBA00023002"/>
    </source>
</evidence>
<feature type="binding site" evidence="14">
    <location>
        <position position="172"/>
    </location>
    <ligand>
        <name>NADP(+)</name>
        <dbReference type="ChEBI" id="CHEBI:58349"/>
    </ligand>
</feature>
<dbReference type="InterPro" id="IPR004794">
    <property type="entry name" value="Eubact_RibD"/>
</dbReference>
<feature type="binding site" evidence="14">
    <location>
        <position position="225"/>
    </location>
    <ligand>
        <name>substrate</name>
    </ligand>
</feature>
<dbReference type="InterPro" id="IPR016192">
    <property type="entry name" value="APOBEC/CMP_deaminase_Zn-bd"/>
</dbReference>
<dbReference type="InterPro" id="IPR002734">
    <property type="entry name" value="RibDG_C"/>
</dbReference>
<dbReference type="AlphaFoldDB" id="A0A974PLJ8"/>
<feature type="binding site" evidence="14">
    <location>
        <begin position="317"/>
        <end position="323"/>
    </location>
    <ligand>
        <name>NADP(+)</name>
        <dbReference type="ChEBI" id="CHEBI:58349"/>
    </ligand>
</feature>
<comment type="similarity">
    <text evidence="4 12">In the N-terminal section; belongs to the cytidine and deoxycytidylate deaminase family.</text>
</comment>
<keyword evidence="7 12" id="KW-0479">Metal-binding</keyword>
<evidence type="ECO:0000256" key="4">
    <source>
        <dbReference type="ARBA" id="ARBA00005259"/>
    </source>
</evidence>
<comment type="pathway">
    <text evidence="2 12">Cofactor biosynthesis; riboflavin biosynthesis; 5-amino-6-(D-ribitylamino)uracil from GTP: step 2/4.</text>
</comment>
<protein>
    <recommendedName>
        <fullName evidence="12">Riboflavin biosynthesis protein RibD</fullName>
    </recommendedName>
    <domain>
        <recommendedName>
            <fullName evidence="12">Diaminohydroxyphosphoribosylaminopyrimidine deaminase</fullName>
            <shortName evidence="12">DRAP deaminase</shortName>
            <ecNumber evidence="12">3.5.4.26</ecNumber>
        </recommendedName>
        <alternativeName>
            <fullName evidence="12">Riboflavin-specific deaminase</fullName>
        </alternativeName>
    </domain>
    <domain>
        <recommendedName>
            <fullName evidence="12">5-amino-6-(5-phosphoribosylamino)uracil reductase</fullName>
            <ecNumber evidence="12">1.1.1.193</ecNumber>
        </recommendedName>
        <alternativeName>
            <fullName evidence="12">HTP reductase</fullName>
        </alternativeName>
    </domain>
</protein>
<dbReference type="Pfam" id="PF00383">
    <property type="entry name" value="dCMP_cyt_deam_1"/>
    <property type="match status" value="1"/>
</dbReference>
<dbReference type="PANTHER" id="PTHR38011:SF7">
    <property type="entry name" value="2,5-DIAMINO-6-RIBOSYLAMINO-4(3H)-PYRIMIDINONE 5'-PHOSPHATE REDUCTASE"/>
    <property type="match status" value="1"/>
</dbReference>
<accession>A0A974PLJ8</accession>
<organism evidence="17 18">
    <name type="scientific">Xanthobacter dioxanivorans</name>
    <dbReference type="NCBI Taxonomy" id="2528964"/>
    <lineage>
        <taxon>Bacteria</taxon>
        <taxon>Pseudomonadati</taxon>
        <taxon>Pseudomonadota</taxon>
        <taxon>Alphaproteobacteria</taxon>
        <taxon>Hyphomicrobiales</taxon>
        <taxon>Xanthobacteraceae</taxon>
        <taxon>Xanthobacter</taxon>
    </lineage>
</organism>
<dbReference type="InterPro" id="IPR024072">
    <property type="entry name" value="DHFR-like_dom_sf"/>
</dbReference>
<dbReference type="GO" id="GO:0008703">
    <property type="term" value="F:5-amino-6-(5-phosphoribosylamino)uracil reductase activity"/>
    <property type="evidence" value="ECO:0007669"/>
    <property type="project" value="UniProtKB-EC"/>
</dbReference>
<feature type="binding site" evidence="14">
    <location>
        <position position="202"/>
    </location>
    <ligand>
        <name>substrate</name>
    </ligand>
</feature>
<comment type="catalytic activity">
    <reaction evidence="12">
        <text>5-amino-6-(5-phospho-D-ribitylamino)uracil + NADP(+) = 5-amino-6-(5-phospho-D-ribosylamino)uracil + NADPH + H(+)</text>
        <dbReference type="Rhea" id="RHEA:17845"/>
        <dbReference type="ChEBI" id="CHEBI:15378"/>
        <dbReference type="ChEBI" id="CHEBI:57783"/>
        <dbReference type="ChEBI" id="CHEBI:58349"/>
        <dbReference type="ChEBI" id="CHEBI:58421"/>
        <dbReference type="ChEBI" id="CHEBI:58453"/>
        <dbReference type="EC" id="1.1.1.193"/>
    </reaction>
</comment>
<comment type="similarity">
    <text evidence="5 12">In the C-terminal section; belongs to the HTP reductase family.</text>
</comment>
<proteinExistence type="inferred from homology"/>
<dbReference type="GO" id="GO:0008270">
    <property type="term" value="F:zinc ion binding"/>
    <property type="evidence" value="ECO:0007669"/>
    <property type="project" value="InterPro"/>
</dbReference>
<reference evidence="17 18" key="1">
    <citation type="submission" date="2020-10" db="EMBL/GenBank/DDBJ databases">
        <title>Degradation of 1,4-Dioxane by Xanthobacter sp. YN2, via a Novel Group-2 Soluble Di-Iron Monooxygenase.</title>
        <authorList>
            <person name="Ma F."/>
            <person name="Wang Y."/>
            <person name="Yang J."/>
            <person name="Guo H."/>
            <person name="Su D."/>
            <person name="Yu L."/>
        </authorList>
    </citation>
    <scope>NUCLEOTIDE SEQUENCE [LARGE SCALE GENOMIC DNA]</scope>
    <source>
        <strain evidence="17 18">YN2</strain>
    </source>
</reference>
<dbReference type="Proteomes" id="UP000596427">
    <property type="component" value="Chromosome"/>
</dbReference>
<evidence type="ECO:0000256" key="13">
    <source>
        <dbReference type="PIRSR" id="PIRSR006769-1"/>
    </source>
</evidence>
<feature type="binding site" evidence="15">
    <location>
        <position position="102"/>
    </location>
    <ligand>
        <name>Zn(2+)</name>
        <dbReference type="ChEBI" id="CHEBI:29105"/>
        <note>catalytic</note>
    </ligand>
</feature>
<dbReference type="InterPro" id="IPR050765">
    <property type="entry name" value="Riboflavin_Biosynth_HTPR"/>
</dbReference>
<keyword evidence="10 12" id="KW-0560">Oxidoreductase</keyword>
<dbReference type="PANTHER" id="PTHR38011">
    <property type="entry name" value="DIHYDROFOLATE REDUCTASE FAMILY PROTEIN (AFU_ORTHOLOGUE AFUA_8G06820)"/>
    <property type="match status" value="1"/>
</dbReference>
<feature type="binding site" evidence="15">
    <location>
        <position position="68"/>
    </location>
    <ligand>
        <name>Zn(2+)</name>
        <dbReference type="ChEBI" id="CHEBI:29105"/>
        <note>catalytic</note>
    </ligand>
</feature>
<feature type="binding site" evidence="14">
    <location>
        <position position="315"/>
    </location>
    <ligand>
        <name>substrate</name>
    </ligand>
</feature>
<comment type="cofactor">
    <cofactor evidence="12 15">
        <name>Zn(2+)</name>
        <dbReference type="ChEBI" id="CHEBI:29105"/>
    </cofactor>
    <text evidence="12 15">Binds 1 zinc ion.</text>
</comment>
<evidence type="ECO:0000256" key="2">
    <source>
        <dbReference type="ARBA" id="ARBA00004882"/>
    </source>
</evidence>
<evidence type="ECO:0000256" key="3">
    <source>
        <dbReference type="ARBA" id="ARBA00004910"/>
    </source>
</evidence>
<dbReference type="Gene3D" id="3.40.140.10">
    <property type="entry name" value="Cytidine Deaminase, domain 2"/>
    <property type="match status" value="1"/>
</dbReference>
<dbReference type="GO" id="GO:0008835">
    <property type="term" value="F:diaminohydroxyphosphoribosylaminopyrimidine deaminase activity"/>
    <property type="evidence" value="ECO:0007669"/>
    <property type="project" value="UniProtKB-EC"/>
</dbReference>
<dbReference type="EC" id="1.1.1.193" evidence="12"/>
<evidence type="ECO:0000256" key="12">
    <source>
        <dbReference type="PIRNR" id="PIRNR006769"/>
    </source>
</evidence>
<feature type="binding site" evidence="14">
    <location>
        <position position="218"/>
    </location>
    <ligand>
        <name>NADP(+)</name>
        <dbReference type="ChEBI" id="CHEBI:58349"/>
    </ligand>
</feature>
<dbReference type="InterPro" id="IPR016193">
    <property type="entry name" value="Cytidine_deaminase-like"/>
</dbReference>
<evidence type="ECO:0000256" key="1">
    <source>
        <dbReference type="ARBA" id="ARBA00002151"/>
    </source>
</evidence>
<keyword evidence="9 12" id="KW-0521">NADP</keyword>
<dbReference type="SUPFAM" id="SSF53597">
    <property type="entry name" value="Dihydrofolate reductase-like"/>
    <property type="match status" value="1"/>
</dbReference>
<feature type="binding site" evidence="14">
    <location>
        <position position="241"/>
    </location>
    <ligand>
        <name>NADP(+)</name>
        <dbReference type="ChEBI" id="CHEBI:58349"/>
    </ligand>
</feature>
<evidence type="ECO:0000256" key="7">
    <source>
        <dbReference type="ARBA" id="ARBA00022723"/>
    </source>
</evidence>
<gene>
    <name evidence="17" type="primary">ribD</name>
    <name evidence="17" type="ORF">EZH22_20340</name>
</gene>
<comment type="pathway">
    <text evidence="3 12">Cofactor biosynthesis; riboflavin biosynthesis; 5-amino-6-(D-ribitylamino)uracil from GTP: step 3/4.</text>
</comment>
<feature type="domain" description="CMP/dCMP-type deaminase" evidence="16">
    <location>
        <begin position="15"/>
        <end position="141"/>
    </location>
</feature>
<feature type="active site" description="Proton donor" evidence="13">
    <location>
        <position position="70"/>
    </location>
</feature>
<keyword evidence="11" id="KW-0511">Multifunctional enzyme</keyword>
<dbReference type="Gene3D" id="3.40.430.10">
    <property type="entry name" value="Dihydrofolate Reductase, subunit A"/>
    <property type="match status" value="1"/>
</dbReference>
<dbReference type="PROSITE" id="PS00903">
    <property type="entry name" value="CYT_DCMP_DEAMINASES_1"/>
    <property type="match status" value="1"/>
</dbReference>
<dbReference type="PROSITE" id="PS51747">
    <property type="entry name" value="CYT_DCMP_DEAMINASES_2"/>
    <property type="match status" value="1"/>
</dbReference>
<comment type="function">
    <text evidence="1 12">Converts 2,5-diamino-6-(ribosylamino)-4(3h)-pyrimidinone 5'-phosphate into 5-amino-6-(ribosylamino)-2,4(1h,3h)-pyrimidinedione 5'-phosphate.</text>
</comment>
<evidence type="ECO:0000256" key="6">
    <source>
        <dbReference type="ARBA" id="ARBA00022619"/>
    </source>
</evidence>